<dbReference type="CDD" id="cd06261">
    <property type="entry name" value="TM_PBP2"/>
    <property type="match status" value="1"/>
</dbReference>
<name>A0A7K3LXY7_9ACTN</name>
<evidence type="ECO:0000256" key="7">
    <source>
        <dbReference type="RuleBase" id="RU363032"/>
    </source>
</evidence>
<evidence type="ECO:0000256" key="8">
    <source>
        <dbReference type="SAM" id="MobiDB-lite"/>
    </source>
</evidence>
<evidence type="ECO:0000256" key="2">
    <source>
        <dbReference type="ARBA" id="ARBA00022448"/>
    </source>
</evidence>
<dbReference type="GO" id="GO:0055085">
    <property type="term" value="P:transmembrane transport"/>
    <property type="evidence" value="ECO:0007669"/>
    <property type="project" value="InterPro"/>
</dbReference>
<feature type="transmembrane region" description="Helical" evidence="7">
    <location>
        <begin position="361"/>
        <end position="383"/>
    </location>
</feature>
<evidence type="ECO:0000313" key="11">
    <source>
        <dbReference type="Proteomes" id="UP000460435"/>
    </source>
</evidence>
<keyword evidence="3" id="KW-1003">Cell membrane</keyword>
<comment type="similarity">
    <text evidence="7">Belongs to the binding-protein-dependent transport system permease family.</text>
</comment>
<dbReference type="Pfam" id="PF19300">
    <property type="entry name" value="BPD_transp_1_N"/>
    <property type="match status" value="1"/>
</dbReference>
<accession>A0A7K3LXY7</accession>
<evidence type="ECO:0000256" key="4">
    <source>
        <dbReference type="ARBA" id="ARBA00022692"/>
    </source>
</evidence>
<comment type="caution">
    <text evidence="10">The sequence shown here is derived from an EMBL/GenBank/DDBJ whole genome shotgun (WGS) entry which is preliminary data.</text>
</comment>
<gene>
    <name evidence="10" type="ORF">F7O44_00340</name>
</gene>
<sequence>MAAPGIRCPLPGSDLHGRCRHPRRDLPRASRDVARRGRPRRLGFRRLDRRHRKQGPRSAAVAGELAGLGPLRQGLGGVSLRAYALQRIAFGVVQVLGVATLVFVLTEALPGDAAVVVAGDTPDAERIERLRAAMELDRPVVERYLGWLGGLARGDLGASLISERAVTDTIRSGLPPTVLLAGVTMVLLIPTAFLLGVVSARRPGGAADRVISGITLSFYSVPEFAAGVLLIAVFSVHLNILPANALGYVGELAQHPPVLILPITVLLIRPLCSVSRLVRAGLIDALQSPYVAHARRLGISSWRVLWMHALPSSGGAAVQQLARTADWLLGGVIVVEAIFVIPGLGTTLVESVGNRDVPVMQGLAVLFAATTIAVNIAADVVTYRLNPQAVAR</sequence>
<feature type="compositionally biased region" description="Basic residues" evidence="8">
    <location>
        <begin position="36"/>
        <end position="55"/>
    </location>
</feature>
<dbReference type="PANTHER" id="PTHR43163">
    <property type="entry name" value="DIPEPTIDE TRANSPORT SYSTEM PERMEASE PROTEIN DPPB-RELATED"/>
    <property type="match status" value="1"/>
</dbReference>
<keyword evidence="6 7" id="KW-0472">Membrane</keyword>
<feature type="transmembrane region" description="Helical" evidence="7">
    <location>
        <begin position="178"/>
        <end position="198"/>
    </location>
</feature>
<evidence type="ECO:0000313" key="10">
    <source>
        <dbReference type="EMBL" id="NDL55512.1"/>
    </source>
</evidence>
<reference evidence="10 11" key="1">
    <citation type="submission" date="2019-11" db="EMBL/GenBank/DDBJ databases">
        <authorList>
            <person name="Li X.-J."/>
            <person name="Feng X.-M."/>
        </authorList>
    </citation>
    <scope>NUCLEOTIDE SEQUENCE [LARGE SCALE GENOMIC DNA]</scope>
    <source>
        <strain evidence="10 11">XMNu-373</strain>
    </source>
</reference>
<feature type="region of interest" description="Disordered" evidence="8">
    <location>
        <begin position="11"/>
        <end position="59"/>
    </location>
</feature>
<evidence type="ECO:0000259" key="9">
    <source>
        <dbReference type="PROSITE" id="PS50928"/>
    </source>
</evidence>
<dbReference type="SUPFAM" id="SSF161098">
    <property type="entry name" value="MetI-like"/>
    <property type="match status" value="1"/>
</dbReference>
<comment type="subcellular location">
    <subcellularLocation>
        <location evidence="1 7">Cell membrane</location>
        <topology evidence="1 7">Multi-pass membrane protein</topology>
    </subcellularLocation>
</comment>
<dbReference type="PROSITE" id="PS50928">
    <property type="entry name" value="ABC_TM1"/>
    <property type="match status" value="1"/>
</dbReference>
<evidence type="ECO:0000256" key="5">
    <source>
        <dbReference type="ARBA" id="ARBA00022989"/>
    </source>
</evidence>
<proteinExistence type="inferred from homology"/>
<protein>
    <submittedName>
        <fullName evidence="10">ABC transporter permease subunit</fullName>
    </submittedName>
</protein>
<feature type="transmembrane region" description="Helical" evidence="7">
    <location>
        <begin position="327"/>
        <end position="349"/>
    </location>
</feature>
<dbReference type="InterPro" id="IPR035906">
    <property type="entry name" value="MetI-like_sf"/>
</dbReference>
<dbReference type="AlphaFoldDB" id="A0A7K3LXY7"/>
<evidence type="ECO:0000256" key="1">
    <source>
        <dbReference type="ARBA" id="ARBA00004651"/>
    </source>
</evidence>
<feature type="compositionally biased region" description="Basic and acidic residues" evidence="8">
    <location>
        <begin position="24"/>
        <end position="35"/>
    </location>
</feature>
<feature type="domain" description="ABC transmembrane type-1" evidence="9">
    <location>
        <begin position="174"/>
        <end position="378"/>
    </location>
</feature>
<organism evidence="10 11">
    <name type="scientific">Phytoactinopolyspora mesophila</name>
    <dbReference type="NCBI Taxonomy" id="2650750"/>
    <lineage>
        <taxon>Bacteria</taxon>
        <taxon>Bacillati</taxon>
        <taxon>Actinomycetota</taxon>
        <taxon>Actinomycetes</taxon>
        <taxon>Jiangellales</taxon>
        <taxon>Jiangellaceae</taxon>
        <taxon>Phytoactinopolyspora</taxon>
    </lineage>
</organism>
<keyword evidence="11" id="KW-1185">Reference proteome</keyword>
<feature type="transmembrane region" description="Helical" evidence="7">
    <location>
        <begin position="258"/>
        <end position="278"/>
    </location>
</feature>
<dbReference type="Gene3D" id="1.10.3720.10">
    <property type="entry name" value="MetI-like"/>
    <property type="match status" value="1"/>
</dbReference>
<dbReference type="Pfam" id="PF00528">
    <property type="entry name" value="BPD_transp_1"/>
    <property type="match status" value="1"/>
</dbReference>
<dbReference type="Proteomes" id="UP000460435">
    <property type="component" value="Unassembled WGS sequence"/>
</dbReference>
<keyword evidence="4 7" id="KW-0812">Transmembrane</keyword>
<dbReference type="EMBL" id="WLZY01000001">
    <property type="protein sequence ID" value="NDL55512.1"/>
    <property type="molecule type" value="Genomic_DNA"/>
</dbReference>
<evidence type="ECO:0000256" key="6">
    <source>
        <dbReference type="ARBA" id="ARBA00023136"/>
    </source>
</evidence>
<evidence type="ECO:0000256" key="3">
    <source>
        <dbReference type="ARBA" id="ARBA00022475"/>
    </source>
</evidence>
<dbReference type="PANTHER" id="PTHR43163:SF3">
    <property type="entry name" value="PEPTIDE ABC TRANSPORTER PERMEASE PROTEIN"/>
    <property type="match status" value="1"/>
</dbReference>
<dbReference type="InterPro" id="IPR045621">
    <property type="entry name" value="BPD_transp_1_N"/>
</dbReference>
<feature type="transmembrane region" description="Helical" evidence="7">
    <location>
        <begin position="210"/>
        <end position="238"/>
    </location>
</feature>
<dbReference type="InterPro" id="IPR000515">
    <property type="entry name" value="MetI-like"/>
</dbReference>
<dbReference type="GO" id="GO:0005886">
    <property type="term" value="C:plasma membrane"/>
    <property type="evidence" value="ECO:0007669"/>
    <property type="project" value="UniProtKB-SubCell"/>
</dbReference>
<keyword evidence="2 7" id="KW-0813">Transport</keyword>
<keyword evidence="5 7" id="KW-1133">Transmembrane helix</keyword>
<feature type="transmembrane region" description="Helical" evidence="7">
    <location>
        <begin position="88"/>
        <end position="106"/>
    </location>
</feature>